<feature type="chain" id="PRO_5041912293" evidence="6">
    <location>
        <begin position="22"/>
        <end position="443"/>
    </location>
</feature>
<evidence type="ECO:0000256" key="2">
    <source>
        <dbReference type="ARBA" id="ARBA00022670"/>
    </source>
</evidence>
<keyword evidence="2" id="KW-0645">Protease</keyword>
<accession>A0AAE3SEV7</accession>
<keyword evidence="10" id="KW-1185">Reference proteome</keyword>
<proteinExistence type="inferred from homology"/>
<dbReference type="Proteomes" id="UP001209229">
    <property type="component" value="Unassembled WGS sequence"/>
</dbReference>
<dbReference type="EMBL" id="JAPDPJ010000004">
    <property type="protein sequence ID" value="MCW3785538.1"/>
    <property type="molecule type" value="Genomic_DNA"/>
</dbReference>
<dbReference type="InterPro" id="IPR011249">
    <property type="entry name" value="Metalloenz_LuxS/M16"/>
</dbReference>
<gene>
    <name evidence="9" type="ORF">OM075_03630</name>
</gene>
<keyword evidence="5" id="KW-0482">Metalloprotease</keyword>
<evidence type="ECO:0000256" key="5">
    <source>
        <dbReference type="ARBA" id="ARBA00023049"/>
    </source>
</evidence>
<dbReference type="InterPro" id="IPR050626">
    <property type="entry name" value="Peptidase_M16"/>
</dbReference>
<protein>
    <submittedName>
        <fullName evidence="9">Insulinase family protein</fullName>
    </submittedName>
</protein>
<evidence type="ECO:0000256" key="1">
    <source>
        <dbReference type="ARBA" id="ARBA00007261"/>
    </source>
</evidence>
<evidence type="ECO:0000259" key="7">
    <source>
        <dbReference type="Pfam" id="PF00675"/>
    </source>
</evidence>
<keyword evidence="4" id="KW-0862">Zinc</keyword>
<dbReference type="SUPFAM" id="SSF63411">
    <property type="entry name" value="LuxS/MPP-like metallohydrolase"/>
    <property type="match status" value="2"/>
</dbReference>
<dbReference type="InterPro" id="IPR007863">
    <property type="entry name" value="Peptidase_M16_C"/>
</dbReference>
<dbReference type="PANTHER" id="PTHR43690">
    <property type="entry name" value="NARDILYSIN"/>
    <property type="match status" value="1"/>
</dbReference>
<reference evidence="9" key="1">
    <citation type="submission" date="2022-10" db="EMBL/GenBank/DDBJ databases">
        <authorList>
            <person name="Yu W.X."/>
        </authorList>
    </citation>
    <scope>NUCLEOTIDE SEQUENCE</scope>
    <source>
        <strain evidence="9">AAT</strain>
    </source>
</reference>
<feature type="domain" description="Peptidase M16 N-terminal" evidence="7">
    <location>
        <begin position="39"/>
        <end position="160"/>
    </location>
</feature>
<name>A0AAE3SEV7_9BACT</name>
<dbReference type="InterPro" id="IPR011765">
    <property type="entry name" value="Pept_M16_N"/>
</dbReference>
<evidence type="ECO:0000259" key="8">
    <source>
        <dbReference type="Pfam" id="PF05193"/>
    </source>
</evidence>
<keyword evidence="3" id="KW-0378">Hydrolase</keyword>
<dbReference type="Gene3D" id="3.30.830.10">
    <property type="entry name" value="Metalloenzyme, LuxS/M16 peptidase-like"/>
    <property type="match status" value="2"/>
</dbReference>
<dbReference type="GO" id="GO:0008237">
    <property type="term" value="F:metallopeptidase activity"/>
    <property type="evidence" value="ECO:0007669"/>
    <property type="project" value="UniProtKB-KW"/>
</dbReference>
<feature type="domain" description="Peptidase M16 C-terminal" evidence="8">
    <location>
        <begin position="196"/>
        <end position="370"/>
    </location>
</feature>
<comment type="caution">
    <text evidence="9">The sequence shown here is derived from an EMBL/GenBank/DDBJ whole genome shotgun (WGS) entry which is preliminary data.</text>
</comment>
<keyword evidence="6" id="KW-0732">Signal</keyword>
<evidence type="ECO:0000256" key="6">
    <source>
        <dbReference type="SAM" id="SignalP"/>
    </source>
</evidence>
<evidence type="ECO:0000313" key="10">
    <source>
        <dbReference type="Proteomes" id="UP001209229"/>
    </source>
</evidence>
<dbReference type="RefSeq" id="WP_301189110.1">
    <property type="nucleotide sequence ID" value="NZ_JAPDPJ010000004.1"/>
</dbReference>
<evidence type="ECO:0000256" key="4">
    <source>
        <dbReference type="ARBA" id="ARBA00022833"/>
    </source>
</evidence>
<dbReference type="GO" id="GO:0006508">
    <property type="term" value="P:proteolysis"/>
    <property type="evidence" value="ECO:0007669"/>
    <property type="project" value="UniProtKB-KW"/>
</dbReference>
<dbReference type="AlphaFoldDB" id="A0AAE3SEV7"/>
<sequence length="443" mass="50557">MSKIKNQLILAFLLVSFGMTAQMKPINFEEFDLDNGLHVILHQDNSTPIVNVSVMYNVGSKNENPNLTGFAHFFEHLMFEGSDNIPRHEYSNYVEKAGGTLNANTSFDRTYYYEVLPSNQLELGLWLESERMLHAKVDSIGIATQKKVVIEEKKERTENTPYGDILELTFDRVYKEHPYRTAILGNPDHIRSAKDQDFVDFYNTFYVPNNACLVIAGDIDKAKAKEMVTKYFSDIPRGIKEITRPNIVEKPQLSEIRDTVYRNVQLPMILQAYKIPALGDDDYYAVDLLNNVLAKGQSSRLYKQLVDSQQKAIQVSSFSLGLQQPGVTLAFAIPNAGVDNGEVEKAMYAEVEKLQNELISEREFQKLKNQVENDMVNGSRRLATVAENLATDYTYFNDASAVNKELDKYLAVTREDIQRVAKKYYTKENRVVLYYLPNSQKAN</sequence>
<evidence type="ECO:0000313" key="9">
    <source>
        <dbReference type="EMBL" id="MCW3785538.1"/>
    </source>
</evidence>
<comment type="similarity">
    <text evidence="1">Belongs to the peptidase M16 family.</text>
</comment>
<dbReference type="PANTHER" id="PTHR43690:SF17">
    <property type="entry name" value="PROTEIN YHJJ"/>
    <property type="match status" value="1"/>
</dbReference>
<organism evidence="9 10">
    <name type="scientific">Plebeiibacterium sediminum</name>
    <dbReference type="NCBI Taxonomy" id="2992112"/>
    <lineage>
        <taxon>Bacteria</taxon>
        <taxon>Pseudomonadati</taxon>
        <taxon>Bacteroidota</taxon>
        <taxon>Bacteroidia</taxon>
        <taxon>Marinilabiliales</taxon>
        <taxon>Marinilabiliaceae</taxon>
        <taxon>Plebeiibacterium</taxon>
    </lineage>
</organism>
<feature type="signal peptide" evidence="6">
    <location>
        <begin position="1"/>
        <end position="21"/>
    </location>
</feature>
<dbReference type="Pfam" id="PF05193">
    <property type="entry name" value="Peptidase_M16_C"/>
    <property type="match status" value="1"/>
</dbReference>
<dbReference type="GO" id="GO:0046872">
    <property type="term" value="F:metal ion binding"/>
    <property type="evidence" value="ECO:0007669"/>
    <property type="project" value="InterPro"/>
</dbReference>
<dbReference type="Pfam" id="PF00675">
    <property type="entry name" value="Peptidase_M16"/>
    <property type="match status" value="1"/>
</dbReference>
<evidence type="ECO:0000256" key="3">
    <source>
        <dbReference type="ARBA" id="ARBA00022801"/>
    </source>
</evidence>